<dbReference type="Gene3D" id="3.40.50.300">
    <property type="entry name" value="P-loop containing nucleotide triphosphate hydrolases"/>
    <property type="match status" value="1"/>
</dbReference>
<dbReference type="PANTHER" id="PTHR24071:SF0">
    <property type="entry name" value="GTP-BINDING NUCLEAR PROTEIN RAN"/>
    <property type="match status" value="1"/>
</dbReference>
<dbReference type="SMART" id="SM00174">
    <property type="entry name" value="RHO"/>
    <property type="match status" value="1"/>
</dbReference>
<keyword evidence="7 8" id="KW-0539">Nucleus</keyword>
<dbReference type="NCBIfam" id="TIGR00231">
    <property type="entry name" value="small_GTP"/>
    <property type="match status" value="1"/>
</dbReference>
<dbReference type="FunFam" id="3.40.50.300:FF:001447">
    <property type="entry name" value="Ras-related protein Rab-1B"/>
    <property type="match status" value="1"/>
</dbReference>
<dbReference type="PROSITE" id="PS51421">
    <property type="entry name" value="RAS"/>
    <property type="match status" value="1"/>
</dbReference>
<dbReference type="AlphaFoldDB" id="A0A9Q0BSB5"/>
<sequence length="185" mass="21565">MDCLNGFKMVLLGEAEWNYEPTVGVSLNRLTFRTDRGGIPFIVWDTAGQEKLAGMRDGYYIQAHCAIIMFDVTSRKSYDKLERWHRDLVRVCNNIPIVICGNKVDLREKRQVEDTQVRFHRKKNLMYFNISAKSSFNLDKPFIYLARQLLNDRKLRLVEQPAIPKMIMSPELCSQSQDELMEAKA</sequence>
<evidence type="ECO:0000256" key="6">
    <source>
        <dbReference type="ARBA" id="ARBA00023134"/>
    </source>
</evidence>
<protein>
    <recommendedName>
        <fullName evidence="8">GTP-binding nuclear protein</fullName>
    </recommendedName>
</protein>
<keyword evidence="5 8" id="KW-0653">Protein transport</keyword>
<dbReference type="PANTHER" id="PTHR24071">
    <property type="entry name" value="RAN GTPASE"/>
    <property type="match status" value="1"/>
</dbReference>
<evidence type="ECO:0000256" key="5">
    <source>
        <dbReference type="ARBA" id="ARBA00022927"/>
    </source>
</evidence>
<proteinExistence type="inferred from homology"/>
<dbReference type="InterPro" id="IPR002041">
    <property type="entry name" value="Ran_GTPase"/>
</dbReference>
<evidence type="ECO:0000256" key="4">
    <source>
        <dbReference type="ARBA" id="ARBA00022741"/>
    </source>
</evidence>
<evidence type="ECO:0000256" key="3">
    <source>
        <dbReference type="ARBA" id="ARBA00022448"/>
    </source>
</evidence>
<keyword evidence="6 8" id="KW-0342">GTP-binding</keyword>
<dbReference type="PROSITE" id="PS51418">
    <property type="entry name" value="RAN"/>
    <property type="match status" value="1"/>
</dbReference>
<dbReference type="EMBL" id="JAMKOV010000002">
    <property type="protein sequence ID" value="KAI8042802.1"/>
    <property type="molecule type" value="Genomic_DNA"/>
</dbReference>
<accession>A0A9Q0BSB5</accession>
<comment type="similarity">
    <text evidence="2 8">Belongs to the small GTPase superfamily. Ran family.</text>
</comment>
<dbReference type="Proteomes" id="UP001059596">
    <property type="component" value="Unassembled WGS sequence"/>
</dbReference>
<dbReference type="OrthoDB" id="48625at2759"/>
<organism evidence="9 10">
    <name type="scientific">Drosophila gunungcola</name>
    <name type="common">fruit fly</name>
    <dbReference type="NCBI Taxonomy" id="103775"/>
    <lineage>
        <taxon>Eukaryota</taxon>
        <taxon>Metazoa</taxon>
        <taxon>Ecdysozoa</taxon>
        <taxon>Arthropoda</taxon>
        <taxon>Hexapoda</taxon>
        <taxon>Insecta</taxon>
        <taxon>Pterygota</taxon>
        <taxon>Neoptera</taxon>
        <taxon>Endopterygota</taxon>
        <taxon>Diptera</taxon>
        <taxon>Brachycera</taxon>
        <taxon>Muscomorpha</taxon>
        <taxon>Ephydroidea</taxon>
        <taxon>Drosophilidae</taxon>
        <taxon>Drosophila</taxon>
        <taxon>Sophophora</taxon>
    </lineage>
</organism>
<reference evidence="9" key="1">
    <citation type="journal article" date="2023" name="Genome Biol. Evol.">
        <title>Long-read-based Genome Assembly of Drosophila gunungcola Reveals Fewer Chemosensory Genes in Flower-breeding Species.</title>
        <authorList>
            <person name="Negi A."/>
            <person name="Liao B.Y."/>
            <person name="Yeh S.D."/>
        </authorList>
    </citation>
    <scope>NUCLEOTIDE SEQUENCE</scope>
    <source>
        <strain evidence="9">Sukarami</strain>
    </source>
</reference>
<dbReference type="GO" id="GO:0005737">
    <property type="term" value="C:cytoplasm"/>
    <property type="evidence" value="ECO:0007669"/>
    <property type="project" value="TreeGrafter"/>
</dbReference>
<dbReference type="PROSITE" id="PS51419">
    <property type="entry name" value="RAB"/>
    <property type="match status" value="1"/>
</dbReference>
<name>A0A9Q0BSB5_9MUSC</name>
<comment type="function">
    <text evidence="8">GTP-binding protein involved in nucleocytoplasmic transport. Required for the import of protein into the nucleus and also for RNA export. Involved in chromatin condensation and control of cell cycle.</text>
</comment>
<dbReference type="InterPro" id="IPR001806">
    <property type="entry name" value="Small_GTPase"/>
</dbReference>
<gene>
    <name evidence="9" type="ORF">M5D96_004125</name>
</gene>
<dbReference type="SMART" id="SM00176">
    <property type="entry name" value="RAN"/>
    <property type="match status" value="1"/>
</dbReference>
<evidence type="ECO:0000313" key="9">
    <source>
        <dbReference type="EMBL" id="KAI8042802.1"/>
    </source>
</evidence>
<evidence type="ECO:0000256" key="1">
    <source>
        <dbReference type="ARBA" id="ARBA00004123"/>
    </source>
</evidence>
<dbReference type="PRINTS" id="PR00627">
    <property type="entry name" value="GTPRANTC4"/>
</dbReference>
<comment type="caution">
    <text evidence="9">The sequence shown here is derived from an EMBL/GenBank/DDBJ whole genome shotgun (WGS) entry which is preliminary data.</text>
</comment>
<evidence type="ECO:0000256" key="8">
    <source>
        <dbReference type="RuleBase" id="RU363057"/>
    </source>
</evidence>
<comment type="subcellular location">
    <subcellularLocation>
        <location evidence="1 8">Nucleus</location>
    </subcellularLocation>
</comment>
<keyword evidence="3 8" id="KW-0813">Transport</keyword>
<dbReference type="GO" id="GO:0003924">
    <property type="term" value="F:GTPase activity"/>
    <property type="evidence" value="ECO:0007669"/>
    <property type="project" value="InterPro"/>
</dbReference>
<dbReference type="SMART" id="SM00175">
    <property type="entry name" value="RAB"/>
    <property type="match status" value="1"/>
</dbReference>
<keyword evidence="4 8" id="KW-0547">Nucleotide-binding</keyword>
<evidence type="ECO:0000256" key="7">
    <source>
        <dbReference type="ARBA" id="ARBA00023242"/>
    </source>
</evidence>
<dbReference type="InterPro" id="IPR005225">
    <property type="entry name" value="Small_GTP-bd"/>
</dbReference>
<dbReference type="GO" id="GO:0005634">
    <property type="term" value="C:nucleus"/>
    <property type="evidence" value="ECO:0007669"/>
    <property type="project" value="UniProtKB-SubCell"/>
</dbReference>
<keyword evidence="10" id="KW-1185">Reference proteome</keyword>
<dbReference type="GO" id="GO:0000054">
    <property type="term" value="P:ribosomal subunit export from nucleus"/>
    <property type="evidence" value="ECO:0007669"/>
    <property type="project" value="TreeGrafter"/>
</dbReference>
<dbReference type="SUPFAM" id="SSF52540">
    <property type="entry name" value="P-loop containing nucleoside triphosphate hydrolases"/>
    <property type="match status" value="1"/>
</dbReference>
<dbReference type="GO" id="GO:0006606">
    <property type="term" value="P:protein import into nucleus"/>
    <property type="evidence" value="ECO:0007669"/>
    <property type="project" value="TreeGrafter"/>
</dbReference>
<dbReference type="Pfam" id="PF00071">
    <property type="entry name" value="Ras"/>
    <property type="match status" value="1"/>
</dbReference>
<dbReference type="InterPro" id="IPR027417">
    <property type="entry name" value="P-loop_NTPase"/>
</dbReference>
<dbReference type="SMART" id="SM00173">
    <property type="entry name" value="RAS"/>
    <property type="match status" value="1"/>
</dbReference>
<evidence type="ECO:0000256" key="2">
    <source>
        <dbReference type="ARBA" id="ARBA00008028"/>
    </source>
</evidence>
<evidence type="ECO:0000313" key="10">
    <source>
        <dbReference type="Proteomes" id="UP001059596"/>
    </source>
</evidence>
<dbReference type="GO" id="GO:0005525">
    <property type="term" value="F:GTP binding"/>
    <property type="evidence" value="ECO:0007669"/>
    <property type="project" value="UniProtKB-KW"/>
</dbReference>